<comment type="caution">
    <text evidence="15">The sequence shown here is derived from an EMBL/GenBank/DDBJ whole genome shotgun (WGS) entry which is preliminary data.</text>
</comment>
<dbReference type="PANTHER" id="PTHR32182:SF0">
    <property type="entry name" value="DNA REPLICATION AND REPAIR PROTEIN RECF"/>
    <property type="match status" value="1"/>
</dbReference>
<dbReference type="PANTHER" id="PTHR32182">
    <property type="entry name" value="DNA REPLICATION AND REPAIR PROTEIN RECF"/>
    <property type="match status" value="1"/>
</dbReference>
<evidence type="ECO:0000256" key="12">
    <source>
        <dbReference type="HAMAP-Rule" id="MF_00365"/>
    </source>
</evidence>
<proteinExistence type="inferred from homology"/>
<evidence type="ECO:0000256" key="9">
    <source>
        <dbReference type="ARBA" id="ARBA00023125"/>
    </source>
</evidence>
<evidence type="ECO:0000256" key="2">
    <source>
        <dbReference type="ARBA" id="ARBA00008016"/>
    </source>
</evidence>
<keyword evidence="5 12" id="KW-0235">DNA replication</keyword>
<dbReference type="InterPro" id="IPR042174">
    <property type="entry name" value="RecF_2"/>
</dbReference>
<evidence type="ECO:0000256" key="5">
    <source>
        <dbReference type="ARBA" id="ARBA00022705"/>
    </source>
</evidence>
<keyword evidence="7 12" id="KW-0227">DNA damage</keyword>
<comment type="function">
    <text evidence="12 13">The RecF protein is involved in DNA metabolism; it is required for DNA replication and normal SOS inducibility. RecF binds preferentially to single-stranded, linear DNA. It also seems to bind ATP.</text>
</comment>
<keyword evidence="8 12" id="KW-0067">ATP-binding</keyword>
<dbReference type="NCBIfam" id="TIGR00611">
    <property type="entry name" value="recf"/>
    <property type="match status" value="1"/>
</dbReference>
<evidence type="ECO:0000256" key="3">
    <source>
        <dbReference type="ARBA" id="ARBA00020170"/>
    </source>
</evidence>
<accession>A0ABW7DQZ5</accession>
<dbReference type="RefSeq" id="WP_257536609.1">
    <property type="nucleotide sequence ID" value="NZ_CP011940.1"/>
</dbReference>
<evidence type="ECO:0000313" key="16">
    <source>
        <dbReference type="Proteomes" id="UP001605989"/>
    </source>
</evidence>
<evidence type="ECO:0000256" key="6">
    <source>
        <dbReference type="ARBA" id="ARBA00022741"/>
    </source>
</evidence>
<sequence>MLIHDIRLLHFRNYDDERVTFPPSIVVLHGKNGQGKTNLLEALYMASIGKSYRGLADADLIQWKQQTASLILNFSRSGVIQQIKMILSKEAKKELWVNKTRVSRRELIGTLNEVLFSPEDLQLIKAGPALRRRFLDRELSQVSPVYCQTLLRYHRAVAQRNLLLKRMKYEKVQSLEEWDRQIASLAADIVQRRLMALHKIRLLARITHKRLSGGEGLDIDYVQPYGDGREKDAQWYYDMLQSHLEQDRYRMSTSVGPHRDDLEFSIAGANLKKYGSQGQQRTAVLALKLSELEYMKSETGEYPVLLLDDVMSELDSQRRQALLSFVKGRIQTFITTTEPDMFRSVADCSFICIEQGRVAANG</sequence>
<gene>
    <name evidence="12 15" type="primary">recF</name>
    <name evidence="15" type="ORF">ACGTZG_11420</name>
</gene>
<dbReference type="Proteomes" id="UP001605989">
    <property type="component" value="Unassembled WGS sequence"/>
</dbReference>
<evidence type="ECO:0000256" key="13">
    <source>
        <dbReference type="RuleBase" id="RU000578"/>
    </source>
</evidence>
<evidence type="ECO:0000313" key="15">
    <source>
        <dbReference type="EMBL" id="MFG6273796.1"/>
    </source>
</evidence>
<evidence type="ECO:0000256" key="8">
    <source>
        <dbReference type="ARBA" id="ARBA00022840"/>
    </source>
</evidence>
<dbReference type="HAMAP" id="MF_00365">
    <property type="entry name" value="RecF"/>
    <property type="match status" value="1"/>
</dbReference>
<feature type="binding site" evidence="12">
    <location>
        <begin position="30"/>
        <end position="37"/>
    </location>
    <ligand>
        <name>ATP</name>
        <dbReference type="ChEBI" id="CHEBI:30616"/>
    </ligand>
</feature>
<evidence type="ECO:0000256" key="4">
    <source>
        <dbReference type="ARBA" id="ARBA00022490"/>
    </source>
</evidence>
<organism evidence="15 16">
    <name type="scientific">Megasphaera hexanoica</name>
    <dbReference type="NCBI Taxonomy" id="1675036"/>
    <lineage>
        <taxon>Bacteria</taxon>
        <taxon>Bacillati</taxon>
        <taxon>Bacillota</taxon>
        <taxon>Negativicutes</taxon>
        <taxon>Veillonellales</taxon>
        <taxon>Veillonellaceae</taxon>
        <taxon>Megasphaera</taxon>
    </lineage>
</organism>
<dbReference type="Gene3D" id="3.40.50.300">
    <property type="entry name" value="P-loop containing nucleotide triphosphate hydrolases"/>
    <property type="match status" value="1"/>
</dbReference>
<keyword evidence="9 12" id="KW-0238">DNA-binding</keyword>
<dbReference type="InterPro" id="IPR018078">
    <property type="entry name" value="DNA-binding_RecF_CS"/>
</dbReference>
<dbReference type="InterPro" id="IPR001238">
    <property type="entry name" value="DNA-binding_RecF"/>
</dbReference>
<comment type="similarity">
    <text evidence="2 12 13">Belongs to the RecF family.</text>
</comment>
<keyword evidence="4 12" id="KW-0963">Cytoplasm</keyword>
<dbReference type="SUPFAM" id="SSF52540">
    <property type="entry name" value="P-loop containing nucleoside triphosphate hydrolases"/>
    <property type="match status" value="1"/>
</dbReference>
<evidence type="ECO:0000256" key="10">
    <source>
        <dbReference type="ARBA" id="ARBA00023204"/>
    </source>
</evidence>
<keyword evidence="6 12" id="KW-0547">Nucleotide-binding</keyword>
<dbReference type="Gene3D" id="1.20.1050.90">
    <property type="entry name" value="RecF/RecN/SMC, N-terminal domain"/>
    <property type="match status" value="1"/>
</dbReference>
<evidence type="ECO:0000256" key="11">
    <source>
        <dbReference type="ARBA" id="ARBA00023236"/>
    </source>
</evidence>
<evidence type="ECO:0000256" key="1">
    <source>
        <dbReference type="ARBA" id="ARBA00004496"/>
    </source>
</evidence>
<dbReference type="EMBL" id="JBIEKR010000010">
    <property type="protein sequence ID" value="MFG6273796.1"/>
    <property type="molecule type" value="Genomic_DNA"/>
</dbReference>
<name>A0ABW7DQZ5_9FIRM</name>
<feature type="domain" description="RecF/RecN/SMC N-terminal" evidence="14">
    <location>
        <begin position="3"/>
        <end position="353"/>
    </location>
</feature>
<comment type="subcellular location">
    <subcellularLocation>
        <location evidence="1 12 13">Cytoplasm</location>
    </subcellularLocation>
</comment>
<reference evidence="15 16" key="1">
    <citation type="submission" date="2024-10" db="EMBL/GenBank/DDBJ databases">
        <authorList>
            <person name="Sang B.-I."/>
            <person name="Prabhaharan D."/>
        </authorList>
    </citation>
    <scope>NUCLEOTIDE SEQUENCE [LARGE SCALE GENOMIC DNA]</scope>
    <source>
        <strain evidence="15 16">MH</strain>
    </source>
</reference>
<keyword evidence="16" id="KW-1185">Reference proteome</keyword>
<keyword evidence="11 12" id="KW-0742">SOS response</keyword>
<protein>
    <recommendedName>
        <fullName evidence="3 12">DNA replication and repair protein RecF</fullName>
    </recommendedName>
</protein>
<evidence type="ECO:0000256" key="7">
    <source>
        <dbReference type="ARBA" id="ARBA00022763"/>
    </source>
</evidence>
<evidence type="ECO:0000259" key="14">
    <source>
        <dbReference type="Pfam" id="PF02463"/>
    </source>
</evidence>
<dbReference type="Pfam" id="PF02463">
    <property type="entry name" value="SMC_N"/>
    <property type="match status" value="1"/>
</dbReference>
<dbReference type="PROSITE" id="PS00618">
    <property type="entry name" value="RECF_2"/>
    <property type="match status" value="1"/>
</dbReference>
<dbReference type="InterPro" id="IPR003395">
    <property type="entry name" value="RecF/RecN/SMC_N"/>
</dbReference>
<keyword evidence="10 12" id="KW-0234">DNA repair</keyword>
<dbReference type="InterPro" id="IPR027417">
    <property type="entry name" value="P-loop_NTPase"/>
</dbReference>